<sequence>MKRRLRHKCSNCSVYGLPGDFQSEFQRRPCEICLCANVFVLVHNKRRRVELCKSAASSRVKQSLNHLICITAVVSGMQLEKLHALPYQLDNLGVLRRRVGTAKAPG</sequence>
<organism evidence="1 2">
    <name type="scientific">Ralstonia solanacearum (strain Po82)</name>
    <dbReference type="NCBI Taxonomy" id="1031711"/>
    <lineage>
        <taxon>Bacteria</taxon>
        <taxon>Pseudomonadati</taxon>
        <taxon>Pseudomonadota</taxon>
        <taxon>Betaproteobacteria</taxon>
        <taxon>Burkholderiales</taxon>
        <taxon>Burkholderiaceae</taxon>
        <taxon>Ralstonia</taxon>
        <taxon>Ralstonia solanacearum species complex</taxon>
    </lineage>
</organism>
<gene>
    <name evidence="1" type="ordered locus">RSPO_c00752</name>
</gene>
<proteinExistence type="predicted"/>
<evidence type="ECO:0000313" key="2">
    <source>
        <dbReference type="Proteomes" id="UP000007953"/>
    </source>
</evidence>
<dbReference type="HOGENOM" id="CLU_2221008_0_0_4"/>
<dbReference type="EMBL" id="CP002819">
    <property type="protein sequence ID" value="AEG68054.1"/>
    <property type="molecule type" value="Genomic_DNA"/>
</dbReference>
<evidence type="ECO:0000313" key="1">
    <source>
        <dbReference type="EMBL" id="AEG68054.1"/>
    </source>
</evidence>
<reference evidence="1 2" key="1">
    <citation type="journal article" date="2011" name="J. Bacteriol.">
        <title>Complete genome sequence of the plant pathogen Ralstonia solanacearum strain Po82.</title>
        <authorList>
            <person name="Xu J."/>
            <person name="Zheng H.J."/>
            <person name="Liu L."/>
            <person name="Pan Z.C."/>
            <person name="Prior P."/>
            <person name="Tang B."/>
            <person name="Xu J.S."/>
            <person name="Zhang H."/>
            <person name="Tian Q."/>
            <person name="Zhang L.Q."/>
            <person name="Feng J."/>
        </authorList>
    </citation>
    <scope>NUCLEOTIDE SEQUENCE [LARGE SCALE GENOMIC DNA]</scope>
    <source>
        <strain evidence="1 2">Po82</strain>
    </source>
</reference>
<accession>F6FYH0</accession>
<dbReference type="Proteomes" id="UP000007953">
    <property type="component" value="Chromosome"/>
</dbReference>
<dbReference type="AlphaFoldDB" id="F6FYH0"/>
<name>F6FYH0_RALS8</name>
<protein>
    <submittedName>
        <fullName evidence="1">Uncharacterized protein</fullName>
    </submittedName>
</protein>
<dbReference type="PATRIC" id="fig|1031711.3.peg.733"/>
<dbReference type="KEGG" id="rsn:RSPO_c00752"/>